<evidence type="ECO:0000256" key="1">
    <source>
        <dbReference type="ARBA" id="ARBA00006484"/>
    </source>
</evidence>
<dbReference type="PRINTS" id="PR00081">
    <property type="entry name" value="GDHRDH"/>
</dbReference>
<accession>A0ABT6M2E6</accession>
<dbReference type="PANTHER" id="PTHR42760">
    <property type="entry name" value="SHORT-CHAIN DEHYDROGENASES/REDUCTASES FAMILY MEMBER"/>
    <property type="match status" value="1"/>
</dbReference>
<name>A0ABT6M2E6_9ACTN</name>
<protein>
    <submittedName>
        <fullName evidence="3">NAD(P)-dependent dehydrogenase (Short-subunit alcohol dehydrogenase family)</fullName>
    </submittedName>
</protein>
<dbReference type="Pfam" id="PF13561">
    <property type="entry name" value="adh_short_C2"/>
    <property type="match status" value="1"/>
</dbReference>
<evidence type="ECO:0000256" key="2">
    <source>
        <dbReference type="ARBA" id="ARBA00023002"/>
    </source>
</evidence>
<dbReference type="EMBL" id="JARXVH010000026">
    <property type="protein sequence ID" value="MDH6221834.1"/>
    <property type="molecule type" value="Genomic_DNA"/>
</dbReference>
<keyword evidence="4" id="KW-1185">Reference proteome</keyword>
<dbReference type="PANTHER" id="PTHR42760:SF133">
    <property type="entry name" value="3-OXOACYL-[ACYL-CARRIER-PROTEIN] REDUCTASE"/>
    <property type="match status" value="1"/>
</dbReference>
<proteinExistence type="inferred from homology"/>
<reference evidence="3 4" key="1">
    <citation type="submission" date="2023-04" db="EMBL/GenBank/DDBJ databases">
        <title>Forest soil microbial communities from Buena Vista Peninsula, Colon Province, Panama.</title>
        <authorList>
            <person name="Bouskill N."/>
        </authorList>
    </citation>
    <scope>NUCLEOTIDE SEQUENCE [LARGE SCALE GENOMIC DNA]</scope>
    <source>
        <strain evidence="3 4">GGS1</strain>
    </source>
</reference>
<dbReference type="NCBIfam" id="NF005095">
    <property type="entry name" value="PRK06523.1"/>
    <property type="match status" value="1"/>
</dbReference>
<dbReference type="RefSeq" id="WP_280882517.1">
    <property type="nucleotide sequence ID" value="NZ_JARXVH010000026.1"/>
</dbReference>
<dbReference type="PRINTS" id="PR00080">
    <property type="entry name" value="SDRFAMILY"/>
</dbReference>
<dbReference type="PROSITE" id="PS00061">
    <property type="entry name" value="ADH_SHORT"/>
    <property type="match status" value="1"/>
</dbReference>
<sequence length="266" mass="27080">MTSTTVTSASGPAGEFAEVRVLVTGGTKGIGAAVAVRFAEAGADVVVAARTPVDEPPAGRFVAADIATADGTATLAAKATQLLGGIDVLINNAGSQTYIPGGALDAADDDWYRDLDTNLMSAVRLDRALLPGMIAQNRGVIIHVTSGQARLPGPASLPYAAAKAATTVYSKGLANEVGKHGIRVNTVVPGLIETPAVTRRLDQITADSGLDAETARRQLIDRVGIPLGRPGQPADVAELVAFLASDRAAFLTGSQYVVDGGSIPTV</sequence>
<evidence type="ECO:0000313" key="3">
    <source>
        <dbReference type="EMBL" id="MDH6221834.1"/>
    </source>
</evidence>
<keyword evidence="2" id="KW-0560">Oxidoreductase</keyword>
<comment type="caution">
    <text evidence="3">The sequence shown here is derived from an EMBL/GenBank/DDBJ whole genome shotgun (WGS) entry which is preliminary data.</text>
</comment>
<dbReference type="InterPro" id="IPR020904">
    <property type="entry name" value="Sc_DH/Rdtase_CS"/>
</dbReference>
<gene>
    <name evidence="3" type="ORF">M2283_009181</name>
</gene>
<dbReference type="SUPFAM" id="SSF51735">
    <property type="entry name" value="NAD(P)-binding Rossmann-fold domains"/>
    <property type="match status" value="1"/>
</dbReference>
<evidence type="ECO:0000313" key="4">
    <source>
        <dbReference type="Proteomes" id="UP001160499"/>
    </source>
</evidence>
<dbReference type="Proteomes" id="UP001160499">
    <property type="component" value="Unassembled WGS sequence"/>
</dbReference>
<organism evidence="3 4">
    <name type="scientific">Streptomyces pseudovenezuelae</name>
    <dbReference type="NCBI Taxonomy" id="67350"/>
    <lineage>
        <taxon>Bacteria</taxon>
        <taxon>Bacillati</taxon>
        <taxon>Actinomycetota</taxon>
        <taxon>Actinomycetes</taxon>
        <taxon>Kitasatosporales</taxon>
        <taxon>Streptomycetaceae</taxon>
        <taxon>Streptomyces</taxon>
        <taxon>Streptomyces aurantiacus group</taxon>
    </lineage>
</organism>
<comment type="similarity">
    <text evidence="1">Belongs to the short-chain dehydrogenases/reductases (SDR) family.</text>
</comment>
<dbReference type="InterPro" id="IPR036291">
    <property type="entry name" value="NAD(P)-bd_dom_sf"/>
</dbReference>
<dbReference type="InterPro" id="IPR002347">
    <property type="entry name" value="SDR_fam"/>
</dbReference>
<dbReference type="Gene3D" id="3.40.50.720">
    <property type="entry name" value="NAD(P)-binding Rossmann-like Domain"/>
    <property type="match status" value="1"/>
</dbReference>